<dbReference type="AlphaFoldDB" id="A0A4D7B9Q4"/>
<protein>
    <submittedName>
        <fullName evidence="2">Peptidoglycan-binding protein</fullName>
    </submittedName>
</protein>
<name>A0A4D7B9Q4_9HYPH</name>
<evidence type="ECO:0000313" key="3">
    <source>
        <dbReference type="Proteomes" id="UP000298781"/>
    </source>
</evidence>
<dbReference type="InterPro" id="IPR036365">
    <property type="entry name" value="PGBD-like_sf"/>
</dbReference>
<dbReference type="Proteomes" id="UP000298781">
    <property type="component" value="Chromosome"/>
</dbReference>
<dbReference type="KEGG" id="pstg:E8M01_25580"/>
<dbReference type="InterPro" id="IPR002477">
    <property type="entry name" value="Peptidoglycan-bd-like"/>
</dbReference>
<dbReference type="Pfam" id="PF01471">
    <property type="entry name" value="PG_binding_1"/>
    <property type="match status" value="1"/>
</dbReference>
<feature type="domain" description="Peptidoglycan binding-like" evidence="1">
    <location>
        <begin position="12"/>
        <end position="65"/>
    </location>
</feature>
<dbReference type="EMBL" id="CP039690">
    <property type="protein sequence ID" value="QCI67300.1"/>
    <property type="molecule type" value="Genomic_DNA"/>
</dbReference>
<reference evidence="2 3" key="1">
    <citation type="submission" date="2019-04" db="EMBL/GenBank/DDBJ databases">
        <title>Phreatobacter aquaticus sp. nov.</title>
        <authorList>
            <person name="Choi A."/>
        </authorList>
    </citation>
    <scope>NUCLEOTIDE SEQUENCE [LARGE SCALE GENOMIC DNA]</scope>
    <source>
        <strain evidence="2 3">KCTC 52518</strain>
    </source>
</reference>
<sequence length="257" mass="27125">MSLLFQGDRFPSVTTSQILLRRHNPQSVIKADGIFGPRTAGAVREFQKFHRLTQDGKIGKNTWGAFTAVSRFETIDVVDGTDPSLIAFEAADLRAAGFDPIIVFGMSNGVDVVMNAIANKASAGNVMLLRFHGHGNKGLQNVTGGEIDGAPHLAGISVDNFDQVKASLAKITDRFVQFGSVQMLGCEVGGGKGPILMRRLADTWGVPVTAGRHTQFAGGSATFRFEGTTVTGFPGGASLAGWAQAMETAHGNVSMST</sequence>
<keyword evidence="3" id="KW-1185">Reference proteome</keyword>
<dbReference type="InterPro" id="IPR036366">
    <property type="entry name" value="PGBDSf"/>
</dbReference>
<evidence type="ECO:0000259" key="1">
    <source>
        <dbReference type="Pfam" id="PF01471"/>
    </source>
</evidence>
<dbReference type="OrthoDB" id="1523598at2"/>
<dbReference type="RefSeq" id="WP_136962731.1">
    <property type="nucleotide sequence ID" value="NZ_CP039690.1"/>
</dbReference>
<dbReference type="SUPFAM" id="SSF47090">
    <property type="entry name" value="PGBD-like"/>
    <property type="match status" value="1"/>
</dbReference>
<evidence type="ECO:0000313" key="2">
    <source>
        <dbReference type="EMBL" id="QCI67300.1"/>
    </source>
</evidence>
<gene>
    <name evidence="2" type="ORF">E8M01_25580</name>
</gene>
<dbReference type="Gene3D" id="1.10.101.10">
    <property type="entry name" value="PGBD-like superfamily/PGBD"/>
    <property type="match status" value="1"/>
</dbReference>
<organism evidence="2 3">
    <name type="scientific">Phreatobacter stygius</name>
    <dbReference type="NCBI Taxonomy" id="1940610"/>
    <lineage>
        <taxon>Bacteria</taxon>
        <taxon>Pseudomonadati</taxon>
        <taxon>Pseudomonadota</taxon>
        <taxon>Alphaproteobacteria</taxon>
        <taxon>Hyphomicrobiales</taxon>
        <taxon>Phreatobacteraceae</taxon>
        <taxon>Phreatobacter</taxon>
    </lineage>
</organism>
<accession>A0A4D7B9Q4</accession>
<proteinExistence type="predicted"/>